<evidence type="ECO:0000313" key="2">
    <source>
        <dbReference type="RefSeq" id="XP_023162324.2"/>
    </source>
</evidence>
<accession>A0A6J1L8W6</accession>
<gene>
    <name evidence="2" type="primary">LOC111593666</name>
</gene>
<dbReference type="GeneID" id="111593666"/>
<evidence type="ECO:0000313" key="1">
    <source>
        <dbReference type="Proteomes" id="UP000504633"/>
    </source>
</evidence>
<organism evidence="1 2">
    <name type="scientific">Drosophila hydei</name>
    <name type="common">Fruit fly</name>
    <dbReference type="NCBI Taxonomy" id="7224"/>
    <lineage>
        <taxon>Eukaryota</taxon>
        <taxon>Metazoa</taxon>
        <taxon>Ecdysozoa</taxon>
        <taxon>Arthropoda</taxon>
        <taxon>Hexapoda</taxon>
        <taxon>Insecta</taxon>
        <taxon>Pterygota</taxon>
        <taxon>Neoptera</taxon>
        <taxon>Endopterygota</taxon>
        <taxon>Diptera</taxon>
        <taxon>Brachycera</taxon>
        <taxon>Muscomorpha</taxon>
        <taxon>Ephydroidea</taxon>
        <taxon>Drosophilidae</taxon>
        <taxon>Drosophila</taxon>
    </lineage>
</organism>
<dbReference type="InterPro" id="IPR027417">
    <property type="entry name" value="P-loop_NTPase"/>
</dbReference>
<dbReference type="KEGG" id="dhe:111593666"/>
<dbReference type="SUPFAM" id="SSF52540">
    <property type="entry name" value="P-loop containing nucleoside triphosphate hydrolases"/>
    <property type="match status" value="1"/>
</dbReference>
<dbReference type="Proteomes" id="UP000504633">
    <property type="component" value="Unplaced"/>
</dbReference>
<dbReference type="Gene3D" id="1.20.5.190">
    <property type="match status" value="1"/>
</dbReference>
<dbReference type="PROSITE" id="PS50096">
    <property type="entry name" value="IQ"/>
    <property type="match status" value="2"/>
</dbReference>
<proteinExistence type="predicted"/>
<keyword evidence="1" id="KW-1185">Reference proteome</keyword>
<dbReference type="OrthoDB" id="190375at2759"/>
<dbReference type="OMA" id="ANSMKYW"/>
<name>A0A6J1L8W6_DROHY</name>
<protein>
    <submittedName>
        <fullName evidence="2">Uncharacterized protein LOC111593666</fullName>
    </submittedName>
</protein>
<dbReference type="InterPro" id="IPR000048">
    <property type="entry name" value="IQ_motif_EF-hand-BS"/>
</dbReference>
<dbReference type="SMART" id="SM00015">
    <property type="entry name" value="IQ"/>
    <property type="match status" value="3"/>
</dbReference>
<reference evidence="2" key="1">
    <citation type="submission" date="2025-08" db="UniProtKB">
        <authorList>
            <consortium name="RefSeq"/>
        </authorList>
    </citation>
    <scope>IDENTIFICATION</scope>
    <source>
        <strain evidence="2">15085-1641.00</strain>
        <tissue evidence="2">Whole body</tissue>
    </source>
</reference>
<dbReference type="RefSeq" id="XP_023162324.2">
    <property type="nucleotide sequence ID" value="XM_023306556.2"/>
</dbReference>
<dbReference type="Pfam" id="PF00612">
    <property type="entry name" value="IQ"/>
    <property type="match status" value="2"/>
</dbReference>
<dbReference type="AlphaFoldDB" id="A0A6J1L8W6"/>
<sequence>MLPTAYVHLISFNSVDTSQTPDIHEECTSQSDSNTIPCLFPMQAAQLHTQLLLLDYKQFKAARTIQSNFRGFNVRIKLRREQEAAAIIQNSWHRYIGRRYLILLAQERAQQSIQILYYNASLKIQSFFRGWWSRKHVNNLLFLKNMQLQCVEELLHSYAKNLHTMMRTGELPGFMDFNKDKDNFKVKDILTTLAYRFYNRYVGNKYMTSRSETKARRREFMHAVLRTWVPYSGVNHNAACQKWTDNFDIVPKVYELREYDVAQMFIKQTGLKILQKEVVRANEKEVLERKMKNNMKIQAFCKDVANSMRFWRACRICEGKVKNNLFNENFKNYLADVKFELEAIHFVANCNCTRDNKQNELLKCPSHTSLP</sequence>